<reference evidence="5" key="1">
    <citation type="submission" date="2020-10" db="EMBL/GenBank/DDBJ databases">
        <authorList>
            <person name="Gilroy R."/>
        </authorList>
    </citation>
    <scope>NUCLEOTIDE SEQUENCE</scope>
    <source>
        <strain evidence="5">ChiHjej12B11-7776</strain>
    </source>
</reference>
<evidence type="ECO:0000256" key="2">
    <source>
        <dbReference type="ARBA" id="ARBA00023125"/>
    </source>
</evidence>
<dbReference type="GO" id="GO:0003700">
    <property type="term" value="F:DNA-binding transcription factor activity"/>
    <property type="evidence" value="ECO:0007669"/>
    <property type="project" value="TreeGrafter"/>
</dbReference>
<name>A0A9D1SQ97_9BACT</name>
<dbReference type="PANTHER" id="PTHR30146:SF109">
    <property type="entry name" value="HTH-TYPE TRANSCRIPTIONAL REGULATOR GALS"/>
    <property type="match status" value="1"/>
</dbReference>
<feature type="domain" description="HTH lacI-type" evidence="4">
    <location>
        <begin position="4"/>
        <end position="58"/>
    </location>
</feature>
<dbReference type="InterPro" id="IPR028082">
    <property type="entry name" value="Peripla_BP_I"/>
</dbReference>
<dbReference type="InterPro" id="IPR001761">
    <property type="entry name" value="Peripla_BP/Lac1_sug-bd_dom"/>
</dbReference>
<evidence type="ECO:0000313" key="6">
    <source>
        <dbReference type="Proteomes" id="UP000886852"/>
    </source>
</evidence>
<evidence type="ECO:0000259" key="4">
    <source>
        <dbReference type="PROSITE" id="PS50932"/>
    </source>
</evidence>
<dbReference type="Gene3D" id="3.40.50.2300">
    <property type="match status" value="2"/>
</dbReference>
<evidence type="ECO:0000313" key="5">
    <source>
        <dbReference type="EMBL" id="HIU91420.1"/>
    </source>
</evidence>
<dbReference type="EMBL" id="DVOC01000094">
    <property type="protein sequence ID" value="HIU91420.1"/>
    <property type="molecule type" value="Genomic_DNA"/>
</dbReference>
<dbReference type="CDD" id="cd01392">
    <property type="entry name" value="HTH_LacI"/>
    <property type="match status" value="1"/>
</dbReference>
<keyword evidence="3" id="KW-0804">Transcription</keyword>
<dbReference type="Gene3D" id="1.10.260.40">
    <property type="entry name" value="lambda repressor-like DNA-binding domains"/>
    <property type="match status" value="1"/>
</dbReference>
<dbReference type="SMART" id="SM00354">
    <property type="entry name" value="HTH_LACI"/>
    <property type="match status" value="1"/>
</dbReference>
<dbReference type="InterPro" id="IPR000843">
    <property type="entry name" value="HTH_LacI"/>
</dbReference>
<dbReference type="PROSITE" id="PS50932">
    <property type="entry name" value="HTH_LACI_2"/>
    <property type="match status" value="1"/>
</dbReference>
<protein>
    <submittedName>
        <fullName evidence="5">LacI family DNA-binding transcriptional regulator</fullName>
    </submittedName>
</protein>
<dbReference type="SUPFAM" id="SSF53822">
    <property type="entry name" value="Periplasmic binding protein-like I"/>
    <property type="match status" value="1"/>
</dbReference>
<dbReference type="CDD" id="cd06267">
    <property type="entry name" value="PBP1_LacI_sugar_binding-like"/>
    <property type="match status" value="1"/>
</dbReference>
<dbReference type="InterPro" id="IPR010982">
    <property type="entry name" value="Lambda_DNA-bd_dom_sf"/>
</dbReference>
<dbReference type="AlphaFoldDB" id="A0A9D1SQ97"/>
<dbReference type="Proteomes" id="UP000886852">
    <property type="component" value="Unassembled WGS sequence"/>
</dbReference>
<keyword evidence="1" id="KW-0805">Transcription regulation</keyword>
<proteinExistence type="predicted"/>
<dbReference type="PANTHER" id="PTHR30146">
    <property type="entry name" value="LACI-RELATED TRANSCRIPTIONAL REPRESSOR"/>
    <property type="match status" value="1"/>
</dbReference>
<accession>A0A9D1SQ97</accession>
<evidence type="ECO:0000256" key="1">
    <source>
        <dbReference type="ARBA" id="ARBA00023015"/>
    </source>
</evidence>
<dbReference type="SUPFAM" id="SSF47413">
    <property type="entry name" value="lambda repressor-like DNA-binding domains"/>
    <property type="match status" value="1"/>
</dbReference>
<dbReference type="Pfam" id="PF00356">
    <property type="entry name" value="LacI"/>
    <property type="match status" value="1"/>
</dbReference>
<keyword evidence="2 5" id="KW-0238">DNA-binding</keyword>
<sequence length="320" mass="35543">MKRITLKDVAKACGCSANCVSRALMDAPDISAATKHTVRRTAEEMGYVINSQASALRKGNSNSIAILCDSLLNPFYSVMTHYMQSTLKSRGYNFVTFYSERETCEEKDIRQIVSAGASGLISFLAPDQKASQMLTKQKMPTVVLGRKSPCFDSVVLDNVGGGRLAAEYLLSRGATGVAYIGDHREMDCSLDRGEGYADVMKRHGLQPQSYFVDRNSTFQTIIRDILQSETQPDALFCFNDFAAYIVLQELSERGVQKAVCGFDDIRKELSFYGKMPTVGYDKQSFADKALNRLFLRIEGDKSQAVTEIQPVWLVTEQCAE</sequence>
<dbReference type="Pfam" id="PF00532">
    <property type="entry name" value="Peripla_BP_1"/>
    <property type="match status" value="1"/>
</dbReference>
<evidence type="ECO:0000256" key="3">
    <source>
        <dbReference type="ARBA" id="ARBA00023163"/>
    </source>
</evidence>
<reference evidence="5" key="2">
    <citation type="journal article" date="2021" name="PeerJ">
        <title>Extensive microbial diversity within the chicken gut microbiome revealed by metagenomics and culture.</title>
        <authorList>
            <person name="Gilroy R."/>
            <person name="Ravi A."/>
            <person name="Getino M."/>
            <person name="Pursley I."/>
            <person name="Horton D.L."/>
            <person name="Alikhan N.F."/>
            <person name="Baker D."/>
            <person name="Gharbi K."/>
            <person name="Hall N."/>
            <person name="Watson M."/>
            <person name="Adriaenssens E.M."/>
            <person name="Foster-Nyarko E."/>
            <person name="Jarju S."/>
            <person name="Secka A."/>
            <person name="Antonio M."/>
            <person name="Oren A."/>
            <person name="Chaudhuri R.R."/>
            <person name="La Ragione R."/>
            <person name="Hildebrand F."/>
            <person name="Pallen M.J."/>
        </authorList>
    </citation>
    <scope>NUCLEOTIDE SEQUENCE</scope>
    <source>
        <strain evidence="5">ChiHjej12B11-7776</strain>
    </source>
</reference>
<dbReference type="GO" id="GO:0000976">
    <property type="term" value="F:transcription cis-regulatory region binding"/>
    <property type="evidence" value="ECO:0007669"/>
    <property type="project" value="TreeGrafter"/>
</dbReference>
<gene>
    <name evidence="5" type="ORF">IAC72_05380</name>
</gene>
<organism evidence="5 6">
    <name type="scientific">Candidatus Fimimonas merdipullorum</name>
    <dbReference type="NCBI Taxonomy" id="2840822"/>
    <lineage>
        <taxon>Bacteria</taxon>
        <taxon>Pseudomonadati</taxon>
        <taxon>Myxococcota</taxon>
        <taxon>Myxococcia</taxon>
        <taxon>Myxococcales</taxon>
        <taxon>Cystobacterineae</taxon>
        <taxon>Myxococcaceae</taxon>
        <taxon>Myxococcaceae incertae sedis</taxon>
        <taxon>Candidatus Fimimonas</taxon>
    </lineage>
</organism>
<comment type="caution">
    <text evidence="5">The sequence shown here is derived from an EMBL/GenBank/DDBJ whole genome shotgun (WGS) entry which is preliminary data.</text>
</comment>